<dbReference type="InterPro" id="IPR000873">
    <property type="entry name" value="AMP-dep_synth/lig_dom"/>
</dbReference>
<organism evidence="3 4">
    <name type="scientific">Lentzea rhizosphaerae</name>
    <dbReference type="NCBI Taxonomy" id="2041025"/>
    <lineage>
        <taxon>Bacteria</taxon>
        <taxon>Bacillati</taxon>
        <taxon>Actinomycetota</taxon>
        <taxon>Actinomycetes</taxon>
        <taxon>Pseudonocardiales</taxon>
        <taxon>Pseudonocardiaceae</taxon>
        <taxon>Lentzea</taxon>
    </lineage>
</organism>
<keyword evidence="4" id="KW-1185">Reference proteome</keyword>
<dbReference type="InterPro" id="IPR045851">
    <property type="entry name" value="AMP-bd_C_sf"/>
</dbReference>
<evidence type="ECO:0000313" key="3">
    <source>
        <dbReference type="EMBL" id="MFC3891138.1"/>
    </source>
</evidence>
<dbReference type="RefSeq" id="WP_382370183.1">
    <property type="nucleotide sequence ID" value="NZ_JBHRZI010000010.1"/>
</dbReference>
<evidence type="ECO:0000256" key="1">
    <source>
        <dbReference type="ARBA" id="ARBA00006432"/>
    </source>
</evidence>
<dbReference type="Pfam" id="PF00501">
    <property type="entry name" value="AMP-binding"/>
    <property type="match status" value="1"/>
</dbReference>
<dbReference type="SUPFAM" id="SSF56801">
    <property type="entry name" value="Acetyl-CoA synthetase-like"/>
    <property type="match status" value="1"/>
</dbReference>
<gene>
    <name evidence="3" type="ORF">ACFOWZ_06595</name>
</gene>
<proteinExistence type="inferred from homology"/>
<comment type="caution">
    <text evidence="3">The sequence shown here is derived from an EMBL/GenBank/DDBJ whole genome shotgun (WGS) entry which is preliminary data.</text>
</comment>
<dbReference type="InterPro" id="IPR042099">
    <property type="entry name" value="ANL_N_sf"/>
</dbReference>
<protein>
    <submittedName>
        <fullName evidence="3">Class I adenylate-forming enzyme family protein</fullName>
    </submittedName>
</protein>
<feature type="domain" description="AMP-dependent synthetase/ligase" evidence="2">
    <location>
        <begin position="2"/>
        <end position="332"/>
    </location>
</feature>
<accession>A0ABV8BLD2</accession>
<dbReference type="PANTHER" id="PTHR43201:SF8">
    <property type="entry name" value="ACYL-COA SYNTHETASE FAMILY MEMBER 3"/>
    <property type="match status" value="1"/>
</dbReference>
<name>A0ABV8BLD2_9PSEU</name>
<sequence length="466" mass="48666">MAETPDAVAILVPDGDQLTYRELSHEVDRVLGWFRANGIGPGKTVATWLDNSVAYAALILATAGSGAVHVPISRTATSGHIAWLLERTRPALVIGPEPLPVGDVPVVSPAAVAEGDPRIGSEPGIEHAGLFRLLETSGSTGKPRLVAWTQEDLLQDRLQWIDYTATTAADTVFNRHTLDVAHGCDVHLFPALLSGARLVLADPGAPPATLLRWLEQTRATVHSGLPRHYEQLVEAAGGGTAGLPSLRLPLCGGAYLSERVVDDAAKILGVHIRRIYGSTEFGIVLGNMEDALQTERGMSPVTGVEVDLVPIDPALPGIGEIVARSPHTSTGYAGDEAATAAAFDGGWYRTGDVASHRGEYRILGRVADLLRGARGPVFAPQLEASLVATCQVTEAVVLAPLAGDDRTGAVVVASASAGAAEAEVVAEIQRVLDEAGVEAGIRLTADIPHTAVGKPDKPAIRAGLTE</sequence>
<dbReference type="Gene3D" id="3.30.300.30">
    <property type="match status" value="1"/>
</dbReference>
<dbReference type="EMBL" id="JBHRZI010000010">
    <property type="protein sequence ID" value="MFC3891138.1"/>
    <property type="molecule type" value="Genomic_DNA"/>
</dbReference>
<dbReference type="Gene3D" id="3.40.50.12780">
    <property type="entry name" value="N-terminal domain of ligase-like"/>
    <property type="match status" value="1"/>
</dbReference>
<dbReference type="Proteomes" id="UP001595690">
    <property type="component" value="Unassembled WGS sequence"/>
</dbReference>
<evidence type="ECO:0000259" key="2">
    <source>
        <dbReference type="Pfam" id="PF00501"/>
    </source>
</evidence>
<comment type="similarity">
    <text evidence="1">Belongs to the ATP-dependent AMP-binding enzyme family.</text>
</comment>
<dbReference type="PANTHER" id="PTHR43201">
    <property type="entry name" value="ACYL-COA SYNTHETASE"/>
    <property type="match status" value="1"/>
</dbReference>
<reference evidence="4" key="1">
    <citation type="journal article" date="2019" name="Int. J. Syst. Evol. Microbiol.">
        <title>The Global Catalogue of Microorganisms (GCM) 10K type strain sequencing project: providing services to taxonomists for standard genome sequencing and annotation.</title>
        <authorList>
            <consortium name="The Broad Institute Genomics Platform"/>
            <consortium name="The Broad Institute Genome Sequencing Center for Infectious Disease"/>
            <person name="Wu L."/>
            <person name="Ma J."/>
        </authorList>
    </citation>
    <scope>NUCLEOTIDE SEQUENCE [LARGE SCALE GENOMIC DNA]</scope>
    <source>
        <strain evidence="4">CGMCC 4.7405</strain>
    </source>
</reference>
<evidence type="ECO:0000313" key="4">
    <source>
        <dbReference type="Proteomes" id="UP001595690"/>
    </source>
</evidence>